<keyword evidence="11" id="KW-0732">Signal</keyword>
<dbReference type="Gene3D" id="2.60.40.10">
    <property type="entry name" value="Immunoglobulins"/>
    <property type="match status" value="2"/>
</dbReference>
<dbReference type="InterPro" id="IPR001245">
    <property type="entry name" value="Ser-Thr/Tyr_kinase_cat_dom"/>
</dbReference>
<dbReference type="InterPro" id="IPR011029">
    <property type="entry name" value="DEATH-like_dom_sf"/>
</dbReference>
<dbReference type="PROSITE" id="PS50017">
    <property type="entry name" value="DEATH_DOMAIN"/>
    <property type="match status" value="1"/>
</dbReference>
<dbReference type="EMBL" id="JASDAP010000001">
    <property type="protein sequence ID" value="KAK1906989.1"/>
    <property type="molecule type" value="Genomic_DNA"/>
</dbReference>
<comment type="caution">
    <text evidence="15">The sequence shown here is derived from an EMBL/GenBank/DDBJ whole genome shotgun (WGS) entry which is preliminary data.</text>
</comment>
<dbReference type="PANTHER" id="PTHR19944:SF62">
    <property type="entry name" value="BETA-2-MICROGLOBULIN"/>
    <property type="match status" value="1"/>
</dbReference>
<dbReference type="InterPro" id="IPR011009">
    <property type="entry name" value="Kinase-like_dom_sf"/>
</dbReference>
<keyword evidence="15" id="KW-0418">Kinase</keyword>
<keyword evidence="15" id="KW-0675">Receptor</keyword>
<sequence length="767" mass="86053">MRLLFCLAALVAVTFGQDANHTPPKVMVYSHDPGEFGKNNTLICHVSGFHPPDIMIQLMKGDEEIRNAEQTDLAFKKNWRFHLTKSVPFNPKEGDKYSCKVTHGSTPKQYAWANVQVYSKEPGKIGKPNTFICHVKGFYPPEISIQVLRNGKEIPGAKQTDLAFEENWHYHLTKHVPFTPSQTTVVCVTGRREFPYLSNHSEASQCVSVSVSPVCAAVHMDPSTFLYDVPPAIIEMFCRIMDSGDDRFGWRVLAVQIVPSLLEVRMLERVELTGRSPTRELLWSWAQENSRVQDLLNLLKDMGHLRALQLFTSQAQESPLPSSNQQAEFKGPMSASKDKGYFPLEATFQDIIEVTKHFHPDMRIAEGHFSDIYRAHMGDQMIAVKLFKQVKMQSWKNLWDVFRKEMETHLLYQHPNILELLCCVSNEDRYCVLYPYLPNGSLFHRLHHQDGEPPLSWQERLNIIKGTAKALYHLHTAQPCPVICGNISSANILLDDALQPKVSDFGLARLRPKSSNQLCTITLDTKSHSNLLWDGYNGNRNRKEGKREVPKQKPLRELLVTEVEDSGGVDSCLQFLDVAAGRWPTDIALGLLRLALDCTASRRSRPSMETVLLALSKLLPPPSCHPADQPHSLDDGNPLKTEMSLLSSIPVEHDEQLSLPGSLTQEGPNEYSQSEVTYLNDMGGASGEASADLYSSWPVQCSCPAETGGLPCEDCRANGFTPNHTDSPQSNSTAVETPAKERLRNKLSLYNKGLIHSEELFSETGLQ</sequence>
<dbReference type="GO" id="GO:0005524">
    <property type="term" value="F:ATP binding"/>
    <property type="evidence" value="ECO:0007669"/>
    <property type="project" value="InterPro"/>
</dbReference>
<name>A0AAD9CWR1_DISEL</name>
<feature type="region of interest" description="Disordered" evidence="10">
    <location>
        <begin position="721"/>
        <end position="740"/>
    </location>
</feature>
<evidence type="ECO:0000256" key="6">
    <source>
        <dbReference type="ARBA" id="ARBA00022525"/>
    </source>
</evidence>
<feature type="signal peptide" evidence="11">
    <location>
        <begin position="1"/>
        <end position="16"/>
    </location>
</feature>
<evidence type="ECO:0000256" key="11">
    <source>
        <dbReference type="SAM" id="SignalP"/>
    </source>
</evidence>
<gene>
    <name evidence="15" type="ORF">KUDE01_009385</name>
</gene>
<keyword evidence="9" id="KW-0393">Immunoglobulin domain</keyword>
<keyword evidence="16" id="KW-1185">Reference proteome</keyword>
<reference evidence="15" key="1">
    <citation type="submission" date="2023-04" db="EMBL/GenBank/DDBJ databases">
        <title>Chromosome-level genome of Chaenocephalus aceratus.</title>
        <authorList>
            <person name="Park H."/>
        </authorList>
    </citation>
    <scope>NUCLEOTIDE SEQUENCE</scope>
    <source>
        <strain evidence="15">DE</strain>
        <tissue evidence="15">Muscle</tissue>
    </source>
</reference>
<dbReference type="GO" id="GO:0004672">
    <property type="term" value="F:protein kinase activity"/>
    <property type="evidence" value="ECO:0007669"/>
    <property type="project" value="InterPro"/>
</dbReference>
<feature type="domain" description="Protein kinase" evidence="12">
    <location>
        <begin position="358"/>
        <end position="619"/>
    </location>
</feature>
<dbReference type="InterPro" id="IPR000488">
    <property type="entry name" value="Death_dom"/>
</dbReference>
<keyword evidence="5" id="KW-0490">MHC I</keyword>
<dbReference type="SUPFAM" id="SSF56112">
    <property type="entry name" value="Protein kinase-like (PK-like)"/>
    <property type="match status" value="1"/>
</dbReference>
<evidence type="ECO:0000313" key="15">
    <source>
        <dbReference type="EMBL" id="KAK1906989.1"/>
    </source>
</evidence>
<feature type="chain" id="PRO_5042092078" description="Beta-2-microglobulin" evidence="11">
    <location>
        <begin position="17"/>
        <end position="767"/>
    </location>
</feature>
<evidence type="ECO:0000259" key="12">
    <source>
        <dbReference type="PROSITE" id="PS50011"/>
    </source>
</evidence>
<evidence type="ECO:0000259" key="14">
    <source>
        <dbReference type="PROSITE" id="PS50835"/>
    </source>
</evidence>
<dbReference type="GO" id="GO:0002474">
    <property type="term" value="P:antigen processing and presentation of peptide antigen via MHC class I"/>
    <property type="evidence" value="ECO:0007669"/>
    <property type="project" value="UniProtKB-KW"/>
</dbReference>
<accession>A0AAD9CWR1</accession>
<evidence type="ECO:0000256" key="4">
    <source>
        <dbReference type="ARBA" id="ARBA00018767"/>
    </source>
</evidence>
<dbReference type="InterPro" id="IPR013783">
    <property type="entry name" value="Ig-like_fold"/>
</dbReference>
<dbReference type="InterPro" id="IPR007110">
    <property type="entry name" value="Ig-like_dom"/>
</dbReference>
<dbReference type="Pfam" id="PF00531">
    <property type="entry name" value="Death"/>
    <property type="match status" value="1"/>
</dbReference>
<dbReference type="Pfam" id="PF07654">
    <property type="entry name" value="C1-set"/>
    <property type="match status" value="2"/>
</dbReference>
<dbReference type="Proteomes" id="UP001228049">
    <property type="component" value="Unassembled WGS sequence"/>
</dbReference>
<keyword evidence="6" id="KW-0964">Secreted</keyword>
<keyword evidence="8" id="KW-0325">Glycoprotein</keyword>
<dbReference type="InterPro" id="IPR003597">
    <property type="entry name" value="Ig_C1-set"/>
</dbReference>
<evidence type="ECO:0000256" key="1">
    <source>
        <dbReference type="ARBA" id="ARBA00004479"/>
    </source>
</evidence>
<dbReference type="InterPro" id="IPR003006">
    <property type="entry name" value="Ig/MHC_CS"/>
</dbReference>
<evidence type="ECO:0000259" key="13">
    <source>
        <dbReference type="PROSITE" id="PS50017"/>
    </source>
</evidence>
<keyword evidence="7" id="KW-0391">Immunity</keyword>
<organism evidence="15 16">
    <name type="scientific">Dissostichus eleginoides</name>
    <name type="common">Patagonian toothfish</name>
    <name type="synonym">Dissostichus amissus</name>
    <dbReference type="NCBI Taxonomy" id="100907"/>
    <lineage>
        <taxon>Eukaryota</taxon>
        <taxon>Metazoa</taxon>
        <taxon>Chordata</taxon>
        <taxon>Craniata</taxon>
        <taxon>Vertebrata</taxon>
        <taxon>Euteleostomi</taxon>
        <taxon>Actinopterygii</taxon>
        <taxon>Neopterygii</taxon>
        <taxon>Teleostei</taxon>
        <taxon>Neoteleostei</taxon>
        <taxon>Acanthomorphata</taxon>
        <taxon>Eupercaria</taxon>
        <taxon>Perciformes</taxon>
        <taxon>Notothenioidei</taxon>
        <taxon>Nototheniidae</taxon>
        <taxon>Dissostichus</taxon>
    </lineage>
</organism>
<comment type="similarity">
    <text evidence="3">Belongs to the beta-2-microglobulin family.</text>
</comment>
<evidence type="ECO:0000256" key="8">
    <source>
        <dbReference type="ARBA" id="ARBA00023180"/>
    </source>
</evidence>
<dbReference type="GO" id="GO:0005576">
    <property type="term" value="C:extracellular region"/>
    <property type="evidence" value="ECO:0007669"/>
    <property type="project" value="UniProtKB-SubCell"/>
</dbReference>
<feature type="domain" description="Death" evidence="13">
    <location>
        <begin position="250"/>
        <end position="315"/>
    </location>
</feature>
<evidence type="ECO:0000256" key="9">
    <source>
        <dbReference type="ARBA" id="ARBA00023319"/>
    </source>
</evidence>
<dbReference type="InterPro" id="IPR036179">
    <property type="entry name" value="Ig-like_dom_sf"/>
</dbReference>
<evidence type="ECO:0000313" key="16">
    <source>
        <dbReference type="Proteomes" id="UP001228049"/>
    </source>
</evidence>
<evidence type="ECO:0000256" key="7">
    <source>
        <dbReference type="ARBA" id="ARBA00022859"/>
    </source>
</evidence>
<dbReference type="Pfam" id="PF07714">
    <property type="entry name" value="PK_Tyr_Ser-Thr"/>
    <property type="match status" value="1"/>
</dbReference>
<dbReference type="AlphaFoldDB" id="A0AAD9CWR1"/>
<dbReference type="GO" id="GO:0042612">
    <property type="term" value="C:MHC class I protein complex"/>
    <property type="evidence" value="ECO:0007669"/>
    <property type="project" value="UniProtKB-KW"/>
</dbReference>
<dbReference type="Gene3D" id="1.10.510.10">
    <property type="entry name" value="Transferase(Phosphotransferase) domain 1"/>
    <property type="match status" value="1"/>
</dbReference>
<dbReference type="Gene3D" id="1.10.533.10">
    <property type="entry name" value="Death Domain, Fas"/>
    <property type="match status" value="1"/>
</dbReference>
<dbReference type="SUPFAM" id="SSF48726">
    <property type="entry name" value="Immunoglobulin"/>
    <property type="match status" value="2"/>
</dbReference>
<keyword evidence="15" id="KW-0808">Transferase</keyword>
<evidence type="ECO:0000256" key="2">
    <source>
        <dbReference type="ARBA" id="ARBA00004613"/>
    </source>
</evidence>
<dbReference type="PROSITE" id="PS50011">
    <property type="entry name" value="PROTEIN_KINASE_DOM"/>
    <property type="match status" value="1"/>
</dbReference>
<evidence type="ECO:0000256" key="5">
    <source>
        <dbReference type="ARBA" id="ARBA00022451"/>
    </source>
</evidence>
<dbReference type="PROSITE" id="PS00290">
    <property type="entry name" value="IG_MHC"/>
    <property type="match status" value="1"/>
</dbReference>
<evidence type="ECO:0000256" key="10">
    <source>
        <dbReference type="SAM" id="MobiDB-lite"/>
    </source>
</evidence>
<evidence type="ECO:0000256" key="3">
    <source>
        <dbReference type="ARBA" id="ARBA00009564"/>
    </source>
</evidence>
<feature type="domain" description="Ig-like" evidence="14">
    <location>
        <begin position="24"/>
        <end position="116"/>
    </location>
</feature>
<dbReference type="SMART" id="SM00407">
    <property type="entry name" value="IGc1"/>
    <property type="match status" value="2"/>
</dbReference>
<dbReference type="SUPFAM" id="SSF47986">
    <property type="entry name" value="DEATH domain"/>
    <property type="match status" value="1"/>
</dbReference>
<protein>
    <recommendedName>
        <fullName evidence="4">Beta-2-microglobulin</fullName>
    </recommendedName>
</protein>
<dbReference type="InterPro" id="IPR000719">
    <property type="entry name" value="Prot_kinase_dom"/>
</dbReference>
<dbReference type="PANTHER" id="PTHR19944">
    <property type="entry name" value="MHC CLASS II-RELATED"/>
    <property type="match status" value="1"/>
</dbReference>
<proteinExistence type="inferred from homology"/>
<dbReference type="GO" id="GO:0007165">
    <property type="term" value="P:signal transduction"/>
    <property type="evidence" value="ECO:0007669"/>
    <property type="project" value="InterPro"/>
</dbReference>
<comment type="subcellular location">
    <subcellularLocation>
        <location evidence="1">Membrane</location>
        <topology evidence="1">Single-pass type I membrane protein</topology>
    </subcellularLocation>
    <subcellularLocation>
        <location evidence="2">Secreted</location>
    </subcellularLocation>
</comment>
<dbReference type="InterPro" id="IPR050160">
    <property type="entry name" value="MHC/Immunoglobulin"/>
</dbReference>
<dbReference type="PROSITE" id="PS50835">
    <property type="entry name" value="IG_LIKE"/>
    <property type="match status" value="1"/>
</dbReference>
<feature type="compositionally biased region" description="Polar residues" evidence="10">
    <location>
        <begin position="721"/>
        <end position="735"/>
    </location>
</feature>